<protein>
    <submittedName>
        <fullName evidence="8">SusD-like starch-binding protein associating with outer membrane</fullName>
    </submittedName>
</protein>
<proteinExistence type="inferred from homology"/>
<keyword evidence="3" id="KW-0732">Signal</keyword>
<evidence type="ECO:0000256" key="4">
    <source>
        <dbReference type="ARBA" id="ARBA00023136"/>
    </source>
</evidence>
<comment type="caution">
    <text evidence="8">The sequence shown here is derived from an EMBL/GenBank/DDBJ whole genome shotgun (WGS) entry which is preliminary data.</text>
</comment>
<sequence length="470" mass="54591">MNNIAKYLFLLFTAGILLGGCKKFLEVNPDNRVRPQSVEDYQAIITGAYPQAFHMFTELYTDNYRFYDYPDYNNANINSWLKPIYLWSDEYITGNAVTPEAGWRKYYNSIYNANVVLESIDKAPGDDALRSNVKGEALLVRAYAHFMLVNIFAKHYDAATAATDPGVPYALATEKEAGSTYKRDNVKHVYDLIEKDALEGIALVNDAQMKVPKHHFNKTAANAFMSRFYLFRGDWEKCIEYSNRVLNANSSVRNLLVDWDKDFATGNYSAFANAYCSVNQPNVLMMQYTLEWNSFYLTGMYGNEFRSTFAAEDIRGRMFTFTSNQTPNYIIRKFRSVQSEGHQYSDVALFVVEEVMYNAAEAYVRKQNPDYDYAINALNTILVKRMRPYTALKRSDYPTEKAMLDKILDERRRELCYEGYRWFDIKRYNIPVTHWNGVRNIELKADDPRRLFQIPFAELTANIDMEPNPR</sequence>
<keyword evidence="5" id="KW-0998">Cell outer membrane</keyword>
<dbReference type="InterPro" id="IPR033985">
    <property type="entry name" value="SusD-like_N"/>
</dbReference>
<evidence type="ECO:0000256" key="5">
    <source>
        <dbReference type="ARBA" id="ARBA00023237"/>
    </source>
</evidence>
<feature type="domain" description="SusD-like N-terminal" evidence="7">
    <location>
        <begin position="23"/>
        <end position="230"/>
    </location>
</feature>
<dbReference type="InterPro" id="IPR011990">
    <property type="entry name" value="TPR-like_helical_dom_sf"/>
</dbReference>
<dbReference type="PROSITE" id="PS51257">
    <property type="entry name" value="PROKAR_LIPOPROTEIN"/>
    <property type="match status" value="1"/>
</dbReference>
<evidence type="ECO:0000256" key="1">
    <source>
        <dbReference type="ARBA" id="ARBA00004442"/>
    </source>
</evidence>
<dbReference type="EMBL" id="SGXA01000002">
    <property type="protein sequence ID" value="RZS70829.1"/>
    <property type="molecule type" value="Genomic_DNA"/>
</dbReference>
<comment type="similarity">
    <text evidence="2">Belongs to the SusD family.</text>
</comment>
<dbReference type="OrthoDB" id="1147023at2"/>
<feature type="domain" description="RagB/SusD" evidence="6">
    <location>
        <begin position="326"/>
        <end position="440"/>
    </location>
</feature>
<dbReference type="GO" id="GO:0009279">
    <property type="term" value="C:cell outer membrane"/>
    <property type="evidence" value="ECO:0007669"/>
    <property type="project" value="UniProtKB-SubCell"/>
</dbReference>
<evidence type="ECO:0000259" key="7">
    <source>
        <dbReference type="Pfam" id="PF14322"/>
    </source>
</evidence>
<name>A0A4Q7MSH4_9BACT</name>
<evidence type="ECO:0000259" key="6">
    <source>
        <dbReference type="Pfam" id="PF07980"/>
    </source>
</evidence>
<dbReference type="Pfam" id="PF07980">
    <property type="entry name" value="SusD_RagB"/>
    <property type="match status" value="1"/>
</dbReference>
<dbReference type="InterPro" id="IPR012944">
    <property type="entry name" value="SusD_RagB_dom"/>
</dbReference>
<reference evidence="8 9" key="1">
    <citation type="submission" date="2019-02" db="EMBL/GenBank/DDBJ databases">
        <title>Genomic Encyclopedia of Type Strains, Phase IV (KMG-IV): sequencing the most valuable type-strain genomes for metagenomic binning, comparative biology and taxonomic classification.</title>
        <authorList>
            <person name="Goeker M."/>
        </authorList>
    </citation>
    <scope>NUCLEOTIDE SEQUENCE [LARGE SCALE GENOMIC DNA]</scope>
    <source>
        <strain evidence="8 9">DSM 18116</strain>
    </source>
</reference>
<dbReference type="Pfam" id="PF14322">
    <property type="entry name" value="SusD-like_3"/>
    <property type="match status" value="1"/>
</dbReference>
<evidence type="ECO:0000256" key="2">
    <source>
        <dbReference type="ARBA" id="ARBA00006275"/>
    </source>
</evidence>
<gene>
    <name evidence="8" type="ORF">EV199_2724</name>
</gene>
<dbReference type="Proteomes" id="UP000293874">
    <property type="component" value="Unassembled WGS sequence"/>
</dbReference>
<dbReference type="Gene3D" id="1.25.40.390">
    <property type="match status" value="1"/>
</dbReference>
<dbReference type="RefSeq" id="WP_130541383.1">
    <property type="nucleotide sequence ID" value="NZ_CP042431.1"/>
</dbReference>
<comment type="subcellular location">
    <subcellularLocation>
        <location evidence="1">Cell outer membrane</location>
    </subcellularLocation>
</comment>
<keyword evidence="4" id="KW-0472">Membrane</keyword>
<dbReference type="AlphaFoldDB" id="A0A4Q7MSH4"/>
<organism evidence="8 9">
    <name type="scientific">Pseudobacter ginsenosidimutans</name>
    <dbReference type="NCBI Taxonomy" id="661488"/>
    <lineage>
        <taxon>Bacteria</taxon>
        <taxon>Pseudomonadati</taxon>
        <taxon>Bacteroidota</taxon>
        <taxon>Chitinophagia</taxon>
        <taxon>Chitinophagales</taxon>
        <taxon>Chitinophagaceae</taxon>
        <taxon>Pseudobacter</taxon>
    </lineage>
</organism>
<dbReference type="SUPFAM" id="SSF48452">
    <property type="entry name" value="TPR-like"/>
    <property type="match status" value="1"/>
</dbReference>
<evidence type="ECO:0000256" key="3">
    <source>
        <dbReference type="ARBA" id="ARBA00022729"/>
    </source>
</evidence>
<evidence type="ECO:0000313" key="9">
    <source>
        <dbReference type="Proteomes" id="UP000293874"/>
    </source>
</evidence>
<evidence type="ECO:0000313" key="8">
    <source>
        <dbReference type="EMBL" id="RZS70829.1"/>
    </source>
</evidence>
<accession>A0A4Q7MSH4</accession>
<keyword evidence="9" id="KW-1185">Reference proteome</keyword>